<protein>
    <submittedName>
        <fullName evidence="2">Uncharacterized protein</fullName>
    </submittedName>
</protein>
<reference key="2">
    <citation type="submission" date="2011-05" db="EMBL/GenBank/DDBJ databases">
        <title>The Genome Sequence of Magnaporthe oryzae 70-15.</title>
        <authorList>
            <consortium name="The Broad Institute Genome Sequencing Platform"/>
            <person name="Ma L.-J."/>
            <person name="Dead R."/>
            <person name="Young S.K."/>
            <person name="Zeng Q."/>
            <person name="Gargeya S."/>
            <person name="Fitzgerald M."/>
            <person name="Haas B."/>
            <person name="Abouelleil A."/>
            <person name="Alvarado L."/>
            <person name="Arachchi H.M."/>
            <person name="Berlin A."/>
            <person name="Brown A."/>
            <person name="Chapman S.B."/>
            <person name="Chen Z."/>
            <person name="Dunbar C."/>
            <person name="Freedman E."/>
            <person name="Gearin G."/>
            <person name="Gellesch M."/>
            <person name="Goldberg J."/>
            <person name="Griggs A."/>
            <person name="Gujja S."/>
            <person name="Heiman D."/>
            <person name="Howarth C."/>
            <person name="Larson L."/>
            <person name="Lui A."/>
            <person name="MacDonald P.J.P."/>
            <person name="Mehta T."/>
            <person name="Montmayeur A."/>
            <person name="Murphy C."/>
            <person name="Neiman D."/>
            <person name="Pearson M."/>
            <person name="Priest M."/>
            <person name="Roberts A."/>
            <person name="Saif S."/>
            <person name="Shea T."/>
            <person name="Shenoy N."/>
            <person name="Sisk P."/>
            <person name="Stolte C."/>
            <person name="Sykes S."/>
            <person name="Yandava C."/>
            <person name="Wortman J."/>
            <person name="Nusbaum C."/>
            <person name="Birren B."/>
        </authorList>
    </citation>
    <scope>NUCLEOTIDE SEQUENCE</scope>
    <source>
        <strain>70-15</strain>
    </source>
</reference>
<proteinExistence type="predicted"/>
<feature type="compositionally biased region" description="Basic residues" evidence="1">
    <location>
        <begin position="10"/>
        <end position="23"/>
    </location>
</feature>
<evidence type="ECO:0000313" key="2">
    <source>
        <dbReference type="EMBL" id="EHA53982.1"/>
    </source>
</evidence>
<dbReference type="HOGENOM" id="CLU_2671539_0_0_1"/>
<name>G4MUA1_PYRO7</name>
<dbReference type="KEGG" id="mgr:MGG_14753"/>
<dbReference type="AlphaFoldDB" id="G4MUA1"/>
<dbReference type="InParanoid" id="G4MUA1"/>
<accession>G4MUA1</accession>
<dbReference type="RefSeq" id="XP_003713789.1">
    <property type="nucleotide sequence ID" value="XM_003713741.1"/>
</dbReference>
<feature type="region of interest" description="Disordered" evidence="1">
    <location>
        <begin position="1"/>
        <end position="60"/>
    </location>
</feature>
<sequence length="75" mass="8868">MYIRSNLGKEKHRQANHSKKSKLKAQGWRKERRYRRKKKFSLPSLLTVHHPDPPYQHPGAGLMINISRTAPRLKL</sequence>
<dbReference type="EMBL" id="CM001232">
    <property type="protein sequence ID" value="EHA53982.1"/>
    <property type="molecule type" value="Genomic_DNA"/>
</dbReference>
<reference evidence="2 3" key="1">
    <citation type="journal article" date="2005" name="Nature">
        <title>The genome sequence of the rice blast fungus Magnaporthe grisea.</title>
        <authorList>
            <person name="Dean R.A."/>
            <person name="Talbot N.J."/>
            <person name="Ebbole D.J."/>
            <person name="Farman M.L."/>
            <person name="Mitchell T.K."/>
            <person name="Orbach M.J."/>
            <person name="Thon M."/>
            <person name="Kulkarni R."/>
            <person name="Xu J.R."/>
            <person name="Pan H."/>
            <person name="Read N.D."/>
            <person name="Lee Y.H."/>
            <person name="Carbone I."/>
            <person name="Brown D."/>
            <person name="Oh Y.Y."/>
            <person name="Donofrio N."/>
            <person name="Jeong J.S."/>
            <person name="Soanes D.M."/>
            <person name="Djonovic S."/>
            <person name="Kolomiets E."/>
            <person name="Rehmeyer C."/>
            <person name="Li W."/>
            <person name="Harding M."/>
            <person name="Kim S."/>
            <person name="Lebrun M.H."/>
            <person name="Bohnert H."/>
            <person name="Coughlan S."/>
            <person name="Butler J."/>
            <person name="Calvo S."/>
            <person name="Ma L.J."/>
            <person name="Nicol R."/>
            <person name="Purcell S."/>
            <person name="Nusbaum C."/>
            <person name="Galagan J.E."/>
            <person name="Birren B.W."/>
        </authorList>
    </citation>
    <scope>NUCLEOTIDE SEQUENCE [LARGE SCALE GENOMIC DNA]</scope>
    <source>
        <strain evidence="3">70-15 / ATCC MYA-4617 / FGSC 8958</strain>
    </source>
</reference>
<organism evidence="2 3">
    <name type="scientific">Pyricularia oryzae (strain 70-15 / ATCC MYA-4617 / FGSC 8958)</name>
    <name type="common">Rice blast fungus</name>
    <name type="synonym">Magnaporthe oryzae</name>
    <dbReference type="NCBI Taxonomy" id="242507"/>
    <lineage>
        <taxon>Eukaryota</taxon>
        <taxon>Fungi</taxon>
        <taxon>Dikarya</taxon>
        <taxon>Ascomycota</taxon>
        <taxon>Pezizomycotina</taxon>
        <taxon>Sordariomycetes</taxon>
        <taxon>Sordariomycetidae</taxon>
        <taxon>Magnaporthales</taxon>
        <taxon>Pyriculariaceae</taxon>
        <taxon>Pyricularia</taxon>
    </lineage>
</organism>
<dbReference type="GeneID" id="5049723"/>
<keyword evidence="3" id="KW-1185">Reference proteome</keyword>
<evidence type="ECO:0000256" key="1">
    <source>
        <dbReference type="SAM" id="MobiDB-lite"/>
    </source>
</evidence>
<dbReference type="VEuPathDB" id="FungiDB:MGG_14753"/>
<feature type="compositionally biased region" description="Basic residues" evidence="1">
    <location>
        <begin position="30"/>
        <end position="40"/>
    </location>
</feature>
<gene>
    <name evidence="2" type="ORF">MGG_14753</name>
</gene>
<evidence type="ECO:0000313" key="3">
    <source>
        <dbReference type="Proteomes" id="UP000009058"/>
    </source>
</evidence>
<dbReference type="Proteomes" id="UP000009058">
    <property type="component" value="Chromosome 2"/>
</dbReference>